<dbReference type="GO" id="GO:0003723">
    <property type="term" value="F:RNA binding"/>
    <property type="evidence" value="ECO:0007669"/>
    <property type="project" value="InterPro"/>
</dbReference>
<dbReference type="PANTHER" id="PTHR13767">
    <property type="entry name" value="TRNA-PSEUDOURIDINE SYNTHASE"/>
    <property type="match status" value="1"/>
</dbReference>
<dbReference type="PANTHER" id="PTHR13767:SF2">
    <property type="entry name" value="PSEUDOURIDYLATE SYNTHASE TRUB1"/>
    <property type="match status" value="1"/>
</dbReference>
<dbReference type="Pfam" id="PF01509">
    <property type="entry name" value="TruB_N"/>
    <property type="match status" value="1"/>
</dbReference>
<dbReference type="EC" id="5.4.99.25" evidence="3"/>
<dbReference type="Proteomes" id="UP000886523">
    <property type="component" value="Unassembled WGS sequence"/>
</dbReference>
<dbReference type="GO" id="GO:0006400">
    <property type="term" value="P:tRNA modification"/>
    <property type="evidence" value="ECO:0007669"/>
    <property type="project" value="TreeGrafter"/>
</dbReference>
<dbReference type="NCBIfam" id="TIGR00431">
    <property type="entry name" value="TruB"/>
    <property type="match status" value="1"/>
</dbReference>
<evidence type="ECO:0000256" key="1">
    <source>
        <dbReference type="ARBA" id="ARBA00001166"/>
    </source>
</evidence>
<name>A0A9P6BAJ7_9AGAM</name>
<evidence type="ECO:0000256" key="5">
    <source>
        <dbReference type="ARBA" id="ARBA00023235"/>
    </source>
</evidence>
<evidence type="ECO:0000313" key="7">
    <source>
        <dbReference type="EMBL" id="KAF9520616.1"/>
    </source>
</evidence>
<keyword evidence="5" id="KW-0413">Isomerase</keyword>
<comment type="catalytic activity">
    <reaction evidence="1">
        <text>a uridine in mRNA = a pseudouridine in mRNA</text>
        <dbReference type="Rhea" id="RHEA:56644"/>
        <dbReference type="Rhea" id="RHEA-COMP:14658"/>
        <dbReference type="Rhea" id="RHEA-COMP:14659"/>
        <dbReference type="ChEBI" id="CHEBI:65314"/>
        <dbReference type="ChEBI" id="CHEBI:65315"/>
    </reaction>
</comment>
<organism evidence="7 8">
    <name type="scientific">Hydnum rufescens UP504</name>
    <dbReference type="NCBI Taxonomy" id="1448309"/>
    <lineage>
        <taxon>Eukaryota</taxon>
        <taxon>Fungi</taxon>
        <taxon>Dikarya</taxon>
        <taxon>Basidiomycota</taxon>
        <taxon>Agaricomycotina</taxon>
        <taxon>Agaricomycetes</taxon>
        <taxon>Cantharellales</taxon>
        <taxon>Hydnaceae</taxon>
        <taxon>Hydnum</taxon>
    </lineage>
</organism>
<evidence type="ECO:0000259" key="6">
    <source>
        <dbReference type="Pfam" id="PF01509"/>
    </source>
</evidence>
<keyword evidence="8" id="KW-1185">Reference proteome</keyword>
<dbReference type="GO" id="GO:1990481">
    <property type="term" value="P:mRNA pseudouridine synthesis"/>
    <property type="evidence" value="ECO:0007669"/>
    <property type="project" value="TreeGrafter"/>
</dbReference>
<dbReference type="InterPro" id="IPR014780">
    <property type="entry name" value="tRNA_psdUridine_synth_TruB"/>
</dbReference>
<gene>
    <name evidence="7" type="ORF">BS47DRAFT_1370413</name>
</gene>
<evidence type="ECO:0000256" key="2">
    <source>
        <dbReference type="ARBA" id="ARBA00008999"/>
    </source>
</evidence>
<dbReference type="GO" id="GO:0160148">
    <property type="term" value="F:tRNA pseudouridine(55) synthase activity"/>
    <property type="evidence" value="ECO:0007669"/>
    <property type="project" value="UniProtKB-EC"/>
</dbReference>
<dbReference type="InterPro" id="IPR020103">
    <property type="entry name" value="PsdUridine_synth_cat_dom_sf"/>
</dbReference>
<dbReference type="OrthoDB" id="9995526at2759"/>
<evidence type="ECO:0000256" key="3">
    <source>
        <dbReference type="ARBA" id="ARBA00012787"/>
    </source>
</evidence>
<dbReference type="InterPro" id="IPR002501">
    <property type="entry name" value="PsdUridine_synth_N"/>
</dbReference>
<dbReference type="HAMAP" id="MF_01080">
    <property type="entry name" value="TruB_bact"/>
    <property type="match status" value="1"/>
</dbReference>
<dbReference type="GO" id="GO:0005634">
    <property type="term" value="C:nucleus"/>
    <property type="evidence" value="ECO:0007669"/>
    <property type="project" value="TreeGrafter"/>
</dbReference>
<protein>
    <recommendedName>
        <fullName evidence="3">tRNA pseudouridine(55) synthase</fullName>
        <ecNumber evidence="3">5.4.99.25</ecNumber>
    </recommendedName>
</protein>
<evidence type="ECO:0000313" key="8">
    <source>
        <dbReference type="Proteomes" id="UP000886523"/>
    </source>
</evidence>
<comment type="caution">
    <text evidence="7">The sequence shown here is derived from an EMBL/GenBank/DDBJ whole genome shotgun (WGS) entry which is preliminary data.</text>
</comment>
<dbReference type="Gene3D" id="3.30.2350.10">
    <property type="entry name" value="Pseudouridine synthase"/>
    <property type="match status" value="1"/>
</dbReference>
<keyword evidence="4" id="KW-0819">tRNA processing</keyword>
<feature type="domain" description="Pseudouridine synthase II N-terminal" evidence="6">
    <location>
        <begin position="45"/>
        <end position="179"/>
    </location>
</feature>
<accession>A0A9P6BAJ7</accession>
<sequence length="314" mass="34422">MPKALSPLFPLEGLFALIKPSGPASMILLDRLKPLFNESPLFRKRRKDAVKIGQGGTLDPLADGVLVIGVNKGTKSLANFLNCTKEYYTTALLGCETDSYDSQGARVRTAPFSHVTREMISGALGSFRGEISQLPPIYSALKMDGKPLYEYARNGLALPRPIEPRKVTIHSLELVDWKEGRGPGIAGHNFKWPEKTLNAEDIAAIDRIRMLVAEAASGPPAFTLKMVVSSGTYVRSIVHDLAHAIGSAAHVVTLTRTRQGDFGVGPNDDLYGGDCVPWEVFEKALEDRDRETHVADGEHDEWEKVLLAKWHPPS</sequence>
<reference evidence="7" key="1">
    <citation type="journal article" date="2020" name="Nat. Commun.">
        <title>Large-scale genome sequencing of mycorrhizal fungi provides insights into the early evolution of symbiotic traits.</title>
        <authorList>
            <person name="Miyauchi S."/>
            <person name="Kiss E."/>
            <person name="Kuo A."/>
            <person name="Drula E."/>
            <person name="Kohler A."/>
            <person name="Sanchez-Garcia M."/>
            <person name="Morin E."/>
            <person name="Andreopoulos B."/>
            <person name="Barry K.W."/>
            <person name="Bonito G."/>
            <person name="Buee M."/>
            <person name="Carver A."/>
            <person name="Chen C."/>
            <person name="Cichocki N."/>
            <person name="Clum A."/>
            <person name="Culley D."/>
            <person name="Crous P.W."/>
            <person name="Fauchery L."/>
            <person name="Girlanda M."/>
            <person name="Hayes R.D."/>
            <person name="Keri Z."/>
            <person name="LaButti K."/>
            <person name="Lipzen A."/>
            <person name="Lombard V."/>
            <person name="Magnuson J."/>
            <person name="Maillard F."/>
            <person name="Murat C."/>
            <person name="Nolan M."/>
            <person name="Ohm R.A."/>
            <person name="Pangilinan J."/>
            <person name="Pereira M.F."/>
            <person name="Perotto S."/>
            <person name="Peter M."/>
            <person name="Pfister S."/>
            <person name="Riley R."/>
            <person name="Sitrit Y."/>
            <person name="Stielow J.B."/>
            <person name="Szollosi G."/>
            <person name="Zifcakova L."/>
            <person name="Stursova M."/>
            <person name="Spatafora J.W."/>
            <person name="Tedersoo L."/>
            <person name="Vaario L.M."/>
            <person name="Yamada A."/>
            <person name="Yan M."/>
            <person name="Wang P."/>
            <person name="Xu J."/>
            <person name="Bruns T."/>
            <person name="Baldrian P."/>
            <person name="Vilgalys R."/>
            <person name="Dunand C."/>
            <person name="Henrissat B."/>
            <person name="Grigoriev I.V."/>
            <person name="Hibbett D."/>
            <person name="Nagy L.G."/>
            <person name="Martin F.M."/>
        </authorList>
    </citation>
    <scope>NUCLEOTIDE SEQUENCE</scope>
    <source>
        <strain evidence="7">UP504</strain>
    </source>
</reference>
<dbReference type="AlphaFoldDB" id="A0A9P6BAJ7"/>
<comment type="similarity">
    <text evidence="2">Belongs to the pseudouridine synthase TruB family.</text>
</comment>
<dbReference type="EMBL" id="MU128911">
    <property type="protein sequence ID" value="KAF9520616.1"/>
    <property type="molecule type" value="Genomic_DNA"/>
</dbReference>
<proteinExistence type="inferred from homology"/>
<dbReference type="SUPFAM" id="SSF55120">
    <property type="entry name" value="Pseudouridine synthase"/>
    <property type="match status" value="1"/>
</dbReference>
<evidence type="ECO:0000256" key="4">
    <source>
        <dbReference type="ARBA" id="ARBA00022694"/>
    </source>
</evidence>